<evidence type="ECO:0000313" key="1">
    <source>
        <dbReference type="EMBL" id="CAL8110852.1"/>
    </source>
</evidence>
<name>A0ABP1QVY8_9HEXA</name>
<protein>
    <submittedName>
        <fullName evidence="1">Uncharacterized protein</fullName>
    </submittedName>
</protein>
<reference evidence="1 2" key="1">
    <citation type="submission" date="2024-08" db="EMBL/GenBank/DDBJ databases">
        <authorList>
            <person name="Cucini C."/>
            <person name="Frati F."/>
        </authorList>
    </citation>
    <scope>NUCLEOTIDE SEQUENCE [LARGE SCALE GENOMIC DNA]</scope>
</reference>
<dbReference type="Proteomes" id="UP001642540">
    <property type="component" value="Unassembled WGS sequence"/>
</dbReference>
<evidence type="ECO:0000313" key="2">
    <source>
        <dbReference type="Proteomes" id="UP001642540"/>
    </source>
</evidence>
<organism evidence="1 2">
    <name type="scientific">Orchesella dallaii</name>
    <dbReference type="NCBI Taxonomy" id="48710"/>
    <lineage>
        <taxon>Eukaryota</taxon>
        <taxon>Metazoa</taxon>
        <taxon>Ecdysozoa</taxon>
        <taxon>Arthropoda</taxon>
        <taxon>Hexapoda</taxon>
        <taxon>Collembola</taxon>
        <taxon>Entomobryomorpha</taxon>
        <taxon>Entomobryoidea</taxon>
        <taxon>Orchesellidae</taxon>
        <taxon>Orchesellinae</taxon>
        <taxon>Orchesella</taxon>
    </lineage>
</organism>
<sequence length="265" mass="30871">MQALRIIKRLMTPSLKIDVNSNSFGPKISHLIALGGQNENCESAHSCDYPRPRNRLSNLIKIYFDFAYYSCCSPFHFVSDNNDWFVIKTWKPQQFICGILHFLGIFRFFTELRSLVPGTFSQNPVQYFEVLGNGFKIIFKMITIKRLWWNQKEFLSVVNYIEFEKSLPNCDLKLQNKYVVSLICGLYSLMSMVILSGKFILAEPSTWSKTWWNRSLVKDGNYAFLLINRTEYMSPSVPEPNDISPLDYLLAFLLAMGLMERFELL</sequence>
<comment type="caution">
    <text evidence="1">The sequence shown here is derived from an EMBL/GenBank/DDBJ whole genome shotgun (WGS) entry which is preliminary data.</text>
</comment>
<accession>A0ABP1QVY8</accession>
<keyword evidence="2" id="KW-1185">Reference proteome</keyword>
<proteinExistence type="predicted"/>
<dbReference type="EMBL" id="CAXLJM020000046">
    <property type="protein sequence ID" value="CAL8110852.1"/>
    <property type="molecule type" value="Genomic_DNA"/>
</dbReference>
<gene>
    <name evidence="1" type="ORF">ODALV1_LOCUS14488</name>
</gene>